<dbReference type="NCBIfam" id="TIGR01641">
    <property type="entry name" value="phageSPP1_gp7"/>
    <property type="match status" value="1"/>
</dbReference>
<evidence type="ECO:0000313" key="2">
    <source>
        <dbReference type="EMBL" id="GES38693.1"/>
    </source>
</evidence>
<protein>
    <recommendedName>
        <fullName evidence="1">Phage head morphogenesis domain-containing protein</fullName>
    </recommendedName>
</protein>
<keyword evidence="3" id="KW-1185">Reference proteome</keyword>
<gene>
    <name evidence="2" type="ORF">RAJCM14343_3958</name>
</gene>
<dbReference type="InterPro" id="IPR006528">
    <property type="entry name" value="Phage_head_morphogenesis_dom"/>
</dbReference>
<accession>A0ABQ0YQ71</accession>
<reference evidence="2 3" key="1">
    <citation type="journal article" date="2018" name="Biodegradation">
        <title>1,4-Dioxane degradation characteristics of Rhodococcus aetherivorans JCM 14343.</title>
        <authorList>
            <person name="Inoue D."/>
            <person name="Tsunoda T."/>
            <person name="Yamamoto N."/>
            <person name="Ike M."/>
            <person name="Sei K."/>
        </authorList>
    </citation>
    <scope>NUCLEOTIDE SEQUENCE [LARGE SCALE GENOMIC DNA]</scope>
    <source>
        <strain evidence="2 3">JCM 14343</strain>
    </source>
</reference>
<organism evidence="2 3">
    <name type="scientific">Rhodococcus aetherivorans</name>
    <dbReference type="NCBI Taxonomy" id="191292"/>
    <lineage>
        <taxon>Bacteria</taxon>
        <taxon>Bacillati</taxon>
        <taxon>Actinomycetota</taxon>
        <taxon>Actinomycetes</taxon>
        <taxon>Mycobacteriales</taxon>
        <taxon>Nocardiaceae</taxon>
        <taxon>Rhodococcus</taxon>
    </lineage>
</organism>
<proteinExistence type="predicted"/>
<dbReference type="Pfam" id="PF04233">
    <property type="entry name" value="Phage_Mu_F"/>
    <property type="match status" value="1"/>
</dbReference>
<evidence type="ECO:0000313" key="3">
    <source>
        <dbReference type="Proteomes" id="UP000325466"/>
    </source>
</evidence>
<feature type="domain" description="Phage head morphogenesis" evidence="1">
    <location>
        <begin position="133"/>
        <end position="267"/>
    </location>
</feature>
<comment type="caution">
    <text evidence="2">The sequence shown here is derived from an EMBL/GenBank/DDBJ whole genome shotgun (WGS) entry which is preliminary data.</text>
</comment>
<sequence>MGEQKALAYTQKAFFYEEQLLQALQVQFNRQADIILSNLTAKPVERVLKANGEQIRAKDYVSVLLDWDAADEDMKAAVTPHILQVIIETGQQAMRDLGLDPGLYEPYAEAIQLYMDARATKIATDINDTTERQIRATLTEGINAGESGMELRARVEAVMGIAATTRADLITVTEVARAQSAADIFAWEQSGVVEAKEWYTAKDERVCPWCKDMHGKVIGLDENYFDNGDVQVVTTTNRKGEEVQRTMNHDYDDVPGCPLHGRCRCTLLPVRKEI</sequence>
<dbReference type="RefSeq" id="WP_043800723.1">
    <property type="nucleotide sequence ID" value="NZ_BAAAYP010000023.1"/>
</dbReference>
<dbReference type="Proteomes" id="UP000325466">
    <property type="component" value="Unassembled WGS sequence"/>
</dbReference>
<dbReference type="EMBL" id="BLAH01000096">
    <property type="protein sequence ID" value="GES38693.1"/>
    <property type="molecule type" value="Genomic_DNA"/>
</dbReference>
<evidence type="ECO:0000259" key="1">
    <source>
        <dbReference type="Pfam" id="PF04233"/>
    </source>
</evidence>
<name>A0ABQ0YQ71_9NOCA</name>